<name>A0ABQ2ITX4_9PSEU</name>
<evidence type="ECO:0000313" key="3">
    <source>
        <dbReference type="Proteomes" id="UP000597656"/>
    </source>
</evidence>
<evidence type="ECO:0000313" key="2">
    <source>
        <dbReference type="EMBL" id="GGN26271.1"/>
    </source>
</evidence>
<protein>
    <submittedName>
        <fullName evidence="2">Uncharacterized protein</fullName>
    </submittedName>
</protein>
<reference evidence="3" key="1">
    <citation type="journal article" date="2019" name="Int. J. Syst. Evol. Microbiol.">
        <title>The Global Catalogue of Microorganisms (GCM) 10K type strain sequencing project: providing services to taxonomists for standard genome sequencing and annotation.</title>
        <authorList>
            <consortium name="The Broad Institute Genomics Platform"/>
            <consortium name="The Broad Institute Genome Sequencing Center for Infectious Disease"/>
            <person name="Wu L."/>
            <person name="Ma J."/>
        </authorList>
    </citation>
    <scope>NUCLEOTIDE SEQUENCE [LARGE SCALE GENOMIC DNA]</scope>
    <source>
        <strain evidence="3">CGMCC 4.7319</strain>
    </source>
</reference>
<comment type="caution">
    <text evidence="2">The sequence shown here is derived from an EMBL/GenBank/DDBJ whole genome shotgun (WGS) entry which is preliminary data.</text>
</comment>
<dbReference type="Proteomes" id="UP000597656">
    <property type="component" value="Unassembled WGS sequence"/>
</dbReference>
<proteinExistence type="predicted"/>
<dbReference type="EMBL" id="BMNC01000023">
    <property type="protein sequence ID" value="GGN26271.1"/>
    <property type="molecule type" value="Genomic_DNA"/>
</dbReference>
<accession>A0ABQ2ITX4</accession>
<sequence>MRGGKEMGGEGMGGIGDWDWGRGTAGWRVRHGWGMAELGHGGVKAPGRVESGWVPNGLCRWGRERPASEIGAGAQGWVRGAELCGRDGGTGQ</sequence>
<feature type="region of interest" description="Disordered" evidence="1">
    <location>
        <begin position="1"/>
        <end position="21"/>
    </location>
</feature>
<evidence type="ECO:0000256" key="1">
    <source>
        <dbReference type="SAM" id="MobiDB-lite"/>
    </source>
</evidence>
<keyword evidence="3" id="KW-1185">Reference proteome</keyword>
<organism evidence="2 3">
    <name type="scientific">Lentzea pudingi</name>
    <dbReference type="NCBI Taxonomy" id="1789439"/>
    <lineage>
        <taxon>Bacteria</taxon>
        <taxon>Bacillati</taxon>
        <taxon>Actinomycetota</taxon>
        <taxon>Actinomycetes</taxon>
        <taxon>Pseudonocardiales</taxon>
        <taxon>Pseudonocardiaceae</taxon>
        <taxon>Lentzea</taxon>
    </lineage>
</organism>
<gene>
    <name evidence="2" type="ORF">GCM10011609_81100</name>
</gene>